<dbReference type="Pfam" id="PF01494">
    <property type="entry name" value="FAD_binding_3"/>
    <property type="match status" value="1"/>
</dbReference>
<dbReference type="PANTHER" id="PTHR42685:SF22">
    <property type="entry name" value="CONDITIONED MEDIUM FACTOR RECEPTOR 1"/>
    <property type="match status" value="1"/>
</dbReference>
<evidence type="ECO:0000259" key="1">
    <source>
        <dbReference type="Pfam" id="PF01494"/>
    </source>
</evidence>
<organism evidence="2 3">
    <name type="scientific">Candidatus Iainarchaeum sp</name>
    <dbReference type="NCBI Taxonomy" id="3101447"/>
    <lineage>
        <taxon>Archaea</taxon>
        <taxon>Candidatus Iainarchaeota</taxon>
        <taxon>Candidatus Iainarchaeia</taxon>
        <taxon>Candidatus Iainarchaeales</taxon>
        <taxon>Candidatus Iainarchaeaceae</taxon>
        <taxon>Candidatus Iainarchaeum</taxon>
    </lineage>
</organism>
<dbReference type="Proteomes" id="UP000732298">
    <property type="component" value="Unassembled WGS sequence"/>
</dbReference>
<gene>
    <name evidence="2" type="ORF">HY544_02330</name>
</gene>
<dbReference type="InterPro" id="IPR002938">
    <property type="entry name" value="FAD-bd"/>
</dbReference>
<dbReference type="SUPFAM" id="SSF51905">
    <property type="entry name" value="FAD/NAD(P)-binding domain"/>
    <property type="match status" value="1"/>
</dbReference>
<protein>
    <submittedName>
        <fullName evidence="2">NAD(P)/FAD-dependent oxidoreductase</fullName>
    </submittedName>
</protein>
<accession>A0A8T3YN88</accession>
<dbReference type="EMBL" id="JACQPB010000030">
    <property type="protein sequence ID" value="MBI4210321.1"/>
    <property type="molecule type" value="Genomic_DNA"/>
</dbReference>
<proteinExistence type="predicted"/>
<dbReference type="InterPro" id="IPR036188">
    <property type="entry name" value="FAD/NAD-bd_sf"/>
</dbReference>
<dbReference type="GO" id="GO:0071949">
    <property type="term" value="F:FAD binding"/>
    <property type="evidence" value="ECO:0007669"/>
    <property type="project" value="InterPro"/>
</dbReference>
<reference evidence="2" key="1">
    <citation type="submission" date="2020-07" db="EMBL/GenBank/DDBJ databases">
        <title>Huge and variable diversity of episymbiotic CPR bacteria and DPANN archaea in groundwater ecosystems.</title>
        <authorList>
            <person name="He C.Y."/>
            <person name="Keren R."/>
            <person name="Whittaker M."/>
            <person name="Farag I.F."/>
            <person name="Doudna J."/>
            <person name="Cate J.H.D."/>
            <person name="Banfield J.F."/>
        </authorList>
    </citation>
    <scope>NUCLEOTIDE SEQUENCE</scope>
    <source>
        <strain evidence="2">NC_groundwater_1296_Ag_S-0.2um_52_80</strain>
    </source>
</reference>
<evidence type="ECO:0000313" key="3">
    <source>
        <dbReference type="Proteomes" id="UP000732298"/>
    </source>
</evidence>
<evidence type="ECO:0000313" key="2">
    <source>
        <dbReference type="EMBL" id="MBI4210321.1"/>
    </source>
</evidence>
<dbReference type="InterPro" id="IPR050407">
    <property type="entry name" value="Geranylgeranyl_reductase"/>
</dbReference>
<dbReference type="AlphaFoldDB" id="A0A8T3YN88"/>
<name>A0A8T3YN88_9ARCH</name>
<dbReference type="PRINTS" id="PR00420">
    <property type="entry name" value="RNGMNOXGNASE"/>
</dbReference>
<dbReference type="Gene3D" id="3.50.50.60">
    <property type="entry name" value="FAD/NAD(P)-binding domain"/>
    <property type="match status" value="1"/>
</dbReference>
<sequence>MEKLEYDVVIVGGGPGGSSTALFLTKSGVKKVLLVDKARFPRDKICGDAFSGKSMGIARELGIVNDFDKVPHEAVYGVLFSSPKGTMLEIPFPGTEKGKATKPGFCVRRLNGDNVIFQNAKKAVDTIEEFTVSDMIWEDGYAAGIIGRKKDGTEIEVRAKMVVGADGTSSVIAQKTGQGASRPEHQVIATRGYYKGVTGMTGNIELHFIDEVMPGYFWIFPLEDGWANVGLGILTSEKQKRKMDLKKLQEDVIANHAVFRERFKGAKIDGQGIKVWTLPLGSARRKNHGNGWLLVGDAASLIDPFSGEGVGNAMTSGKFAAKHISRALREGDFSEENLKAYDTELWETIGPEINTSYNLQKLGKHKWLLNMVMDKAATKPNVRQAISGMLSNEEAKKNLISPLGLIKLILT</sequence>
<dbReference type="GO" id="GO:0016628">
    <property type="term" value="F:oxidoreductase activity, acting on the CH-CH group of donors, NAD or NADP as acceptor"/>
    <property type="evidence" value="ECO:0007669"/>
    <property type="project" value="InterPro"/>
</dbReference>
<feature type="domain" description="FAD-binding" evidence="1">
    <location>
        <begin position="5"/>
        <end position="344"/>
    </location>
</feature>
<comment type="caution">
    <text evidence="2">The sequence shown here is derived from an EMBL/GenBank/DDBJ whole genome shotgun (WGS) entry which is preliminary data.</text>
</comment>
<dbReference type="NCBIfam" id="TIGR02032">
    <property type="entry name" value="GG-red-SF"/>
    <property type="match status" value="1"/>
</dbReference>
<dbReference type="PANTHER" id="PTHR42685">
    <property type="entry name" value="GERANYLGERANYL DIPHOSPHATE REDUCTASE"/>
    <property type="match status" value="1"/>
</dbReference>
<dbReference type="InterPro" id="IPR011777">
    <property type="entry name" value="Geranylgeranyl_Rdtase_fam"/>
</dbReference>